<dbReference type="InterPro" id="IPR000999">
    <property type="entry name" value="RNase_III_dom"/>
</dbReference>
<dbReference type="InterPro" id="IPR036389">
    <property type="entry name" value="RNase_III_sf"/>
</dbReference>
<evidence type="ECO:0000313" key="2">
    <source>
        <dbReference type="EMBL" id="POY74313.1"/>
    </source>
</evidence>
<dbReference type="OrthoDB" id="2530128at2759"/>
<evidence type="ECO:0000313" key="3">
    <source>
        <dbReference type="Proteomes" id="UP000237144"/>
    </source>
</evidence>
<dbReference type="Gene3D" id="1.10.1520.10">
    <property type="entry name" value="Ribonuclease III domain"/>
    <property type="match status" value="2"/>
</dbReference>
<keyword evidence="3" id="KW-1185">Reference proteome</keyword>
<dbReference type="SUPFAM" id="SSF69065">
    <property type="entry name" value="RNase III domain-like"/>
    <property type="match status" value="1"/>
</dbReference>
<dbReference type="GO" id="GO:0004525">
    <property type="term" value="F:ribonuclease III activity"/>
    <property type="evidence" value="ECO:0007669"/>
    <property type="project" value="InterPro"/>
</dbReference>
<comment type="caution">
    <text evidence="2">The sequence shown here is derived from an EMBL/GenBank/DDBJ whole genome shotgun (WGS) entry which is preliminary data.</text>
</comment>
<name>A0A2S5BC32_9BASI</name>
<dbReference type="CDD" id="cd00593">
    <property type="entry name" value="RIBOc"/>
    <property type="match status" value="1"/>
</dbReference>
<protein>
    <recommendedName>
        <fullName evidence="1">RNase III domain-containing protein</fullName>
    </recommendedName>
</protein>
<evidence type="ECO:0000259" key="1">
    <source>
        <dbReference type="PROSITE" id="PS50142"/>
    </source>
</evidence>
<dbReference type="STRING" id="741276.A0A2S5BC32"/>
<reference evidence="2 3" key="1">
    <citation type="journal article" date="2018" name="Front. Microbiol.">
        <title>Prospects for Fungal Bioremediation of Acidic Radioactive Waste Sites: Characterization and Genome Sequence of Rhodotorula taiwanensis MD1149.</title>
        <authorList>
            <person name="Tkavc R."/>
            <person name="Matrosova V.Y."/>
            <person name="Grichenko O.E."/>
            <person name="Gostincar C."/>
            <person name="Volpe R.P."/>
            <person name="Klimenkova P."/>
            <person name="Gaidamakova E.K."/>
            <person name="Zhou C.E."/>
            <person name="Stewart B.J."/>
            <person name="Lyman M.G."/>
            <person name="Malfatti S.A."/>
            <person name="Rubinfeld B."/>
            <person name="Courtot M."/>
            <person name="Singh J."/>
            <person name="Dalgard C.L."/>
            <person name="Hamilton T."/>
            <person name="Frey K.G."/>
            <person name="Gunde-Cimerman N."/>
            <person name="Dugan L."/>
            <person name="Daly M.J."/>
        </authorList>
    </citation>
    <scope>NUCLEOTIDE SEQUENCE [LARGE SCALE GENOMIC DNA]</scope>
    <source>
        <strain evidence="2 3">MD1149</strain>
    </source>
</reference>
<proteinExistence type="predicted"/>
<dbReference type="EMBL" id="PJQD01000025">
    <property type="protein sequence ID" value="POY74313.1"/>
    <property type="molecule type" value="Genomic_DNA"/>
</dbReference>
<dbReference type="Proteomes" id="UP000237144">
    <property type="component" value="Unassembled WGS sequence"/>
</dbReference>
<gene>
    <name evidence="2" type="ORF">BMF94_2507</name>
</gene>
<dbReference type="AlphaFoldDB" id="A0A2S5BC32"/>
<organism evidence="2 3">
    <name type="scientific">Rhodotorula taiwanensis</name>
    <dbReference type="NCBI Taxonomy" id="741276"/>
    <lineage>
        <taxon>Eukaryota</taxon>
        <taxon>Fungi</taxon>
        <taxon>Dikarya</taxon>
        <taxon>Basidiomycota</taxon>
        <taxon>Pucciniomycotina</taxon>
        <taxon>Microbotryomycetes</taxon>
        <taxon>Sporidiobolales</taxon>
        <taxon>Sporidiobolaceae</taxon>
        <taxon>Rhodotorula</taxon>
    </lineage>
</organism>
<accession>A0A2S5BC32</accession>
<sequence length="156" mass="16929">MPVGLQEARTGSAAILDLRTRLSVPPSWPDPLLCFDPAALPPLPEIKDHAIAQQVFLHRSIHMAEGDLSLLSRISKSYEPLEGLGDRILHLEDYTNYLTANRTLSFLSLAYGLPNRIIHTSGPDLALNQKVAADVFEASVGGVYDDAGSEGLKRVA</sequence>
<dbReference type="GO" id="GO:0006396">
    <property type="term" value="P:RNA processing"/>
    <property type="evidence" value="ECO:0007669"/>
    <property type="project" value="InterPro"/>
</dbReference>
<feature type="domain" description="RNase III" evidence="1">
    <location>
        <begin position="91"/>
        <end position="148"/>
    </location>
</feature>
<dbReference type="PROSITE" id="PS50142">
    <property type="entry name" value="RNASE_3_2"/>
    <property type="match status" value="1"/>
</dbReference>